<keyword evidence="1" id="KW-0175">Coiled coil</keyword>
<sequence length="110" mass="12141">MASNTEERIAELQGELARARVALRASQGREAALREALAPFAIAWPLHRAAVILDGHPRTPLDIERLEREALGSFYTFAIAGSRHLVWITLTGQDLKDAYDACDTTQGGRR</sequence>
<evidence type="ECO:0000313" key="2">
    <source>
        <dbReference type="EMBL" id="MCW6036839.1"/>
    </source>
</evidence>
<proteinExistence type="predicted"/>
<dbReference type="RefSeq" id="WP_265264658.1">
    <property type="nucleotide sequence ID" value="NZ_JAIHOM010000047.1"/>
</dbReference>
<protein>
    <submittedName>
        <fullName evidence="2">Uncharacterized protein</fullName>
    </submittedName>
</protein>
<organism evidence="2 3">
    <name type="scientific">Spirulina subsalsa FACHB-351</name>
    <dbReference type="NCBI Taxonomy" id="234711"/>
    <lineage>
        <taxon>Bacteria</taxon>
        <taxon>Bacillati</taxon>
        <taxon>Cyanobacteriota</taxon>
        <taxon>Cyanophyceae</taxon>
        <taxon>Spirulinales</taxon>
        <taxon>Spirulinaceae</taxon>
        <taxon>Spirulina</taxon>
    </lineage>
</organism>
<comment type="caution">
    <text evidence="2">The sequence shown here is derived from an EMBL/GenBank/DDBJ whole genome shotgun (WGS) entry which is preliminary data.</text>
</comment>
<name>A0ABT3L5R4_9CYAN</name>
<dbReference type="Proteomes" id="UP001526426">
    <property type="component" value="Unassembled WGS sequence"/>
</dbReference>
<evidence type="ECO:0000313" key="3">
    <source>
        <dbReference type="Proteomes" id="UP001526426"/>
    </source>
</evidence>
<feature type="coiled-coil region" evidence="1">
    <location>
        <begin position="2"/>
        <end position="29"/>
    </location>
</feature>
<accession>A0ABT3L5R4</accession>
<keyword evidence="3" id="KW-1185">Reference proteome</keyword>
<reference evidence="2 3" key="1">
    <citation type="submission" date="2021-08" db="EMBL/GenBank/DDBJ databases">
        <title>Draft genome sequence of Spirulina subsalsa with high tolerance to salinity and hype-accumulation of phycocyanin.</title>
        <authorList>
            <person name="Pei H."/>
            <person name="Jiang L."/>
        </authorList>
    </citation>
    <scope>NUCLEOTIDE SEQUENCE [LARGE SCALE GENOMIC DNA]</scope>
    <source>
        <strain evidence="2 3">FACHB-351</strain>
    </source>
</reference>
<dbReference type="EMBL" id="JAIHOM010000047">
    <property type="protein sequence ID" value="MCW6036839.1"/>
    <property type="molecule type" value="Genomic_DNA"/>
</dbReference>
<gene>
    <name evidence="2" type="ORF">K4A83_11275</name>
</gene>
<evidence type="ECO:0000256" key="1">
    <source>
        <dbReference type="SAM" id="Coils"/>
    </source>
</evidence>